<dbReference type="InterPro" id="IPR023885">
    <property type="entry name" value="4Fe4S-binding_SPASM_dom"/>
</dbReference>
<keyword evidence="3" id="KW-0949">S-adenosyl-L-methionine</keyword>
<dbReference type="CDD" id="cd21109">
    <property type="entry name" value="SPASM"/>
    <property type="match status" value="1"/>
</dbReference>
<dbReference type="Pfam" id="PF04055">
    <property type="entry name" value="Radical_SAM"/>
    <property type="match status" value="1"/>
</dbReference>
<dbReference type="InterPro" id="IPR007197">
    <property type="entry name" value="rSAM"/>
</dbReference>
<dbReference type="OrthoDB" id="9792276at2"/>
<dbReference type="PROSITE" id="PS51918">
    <property type="entry name" value="RADICAL_SAM"/>
    <property type="match status" value="1"/>
</dbReference>
<name>A0A2U3QDH3_9BACT</name>
<dbReference type="PANTHER" id="PTHR11228">
    <property type="entry name" value="RADICAL SAM DOMAIN PROTEIN"/>
    <property type="match status" value="1"/>
</dbReference>
<dbReference type="EMBL" id="OUUY01000001">
    <property type="protein sequence ID" value="SPP99471.1"/>
    <property type="molecule type" value="Genomic_DNA"/>
</dbReference>
<evidence type="ECO:0000259" key="7">
    <source>
        <dbReference type="PROSITE" id="PS51918"/>
    </source>
</evidence>
<dbReference type="Pfam" id="PF13186">
    <property type="entry name" value="SPASM"/>
    <property type="match status" value="1"/>
</dbReference>
<dbReference type="GO" id="GO:0003824">
    <property type="term" value="F:catalytic activity"/>
    <property type="evidence" value="ECO:0007669"/>
    <property type="project" value="InterPro"/>
</dbReference>
<dbReference type="InterPro" id="IPR058240">
    <property type="entry name" value="rSAM_sf"/>
</dbReference>
<dbReference type="InterPro" id="IPR034391">
    <property type="entry name" value="AdoMet-like_SPASM_containing"/>
</dbReference>
<keyword evidence="5" id="KW-0408">Iron</keyword>
<feature type="domain" description="Radical SAM core" evidence="7">
    <location>
        <begin position="30"/>
        <end position="252"/>
    </location>
</feature>
<evidence type="ECO:0000256" key="1">
    <source>
        <dbReference type="ARBA" id="ARBA00001966"/>
    </source>
</evidence>
<proteinExistence type="predicted"/>
<dbReference type="InterPro" id="IPR013785">
    <property type="entry name" value="Aldolase_TIM"/>
</dbReference>
<sequence>MTLRGLMLHEERRLRRIGAVVPSVLSKFYCRRPKQVDLELSNRCNLRCTTCWFHGENGVGDLYNGDELTTGEVFTLVDQLARYTPHLYIGGSEPFIRDDFPLILRHIKNHQLQVSFATNGTLLDKGQSELLVSLGVDTVYFSIGGPERLHDGIRGRGTFRKVTAAIREIADCKRRRGSKKPKISVNITISAPIIGHVRETIDELKRTTNDGVDSYRLHHLWFITHKELSDHQAATKQLLGCCASGAASHLIPTSRVLDAVSLSSEISLLAAWRNVTSFPSLSGDLIVKYYSESGTIKKRCIAPFVAVVVKPNGDVKFCPDEWIDDYVLGNVRDNKLERIWNNDRARAFRAVLFKNKCFAGCKRCSSMYST</sequence>
<evidence type="ECO:0000256" key="4">
    <source>
        <dbReference type="ARBA" id="ARBA00022723"/>
    </source>
</evidence>
<dbReference type="CDD" id="cd01335">
    <property type="entry name" value="Radical_SAM"/>
    <property type="match status" value="1"/>
</dbReference>
<dbReference type="PANTHER" id="PTHR11228:SF7">
    <property type="entry name" value="PQQA PEPTIDE CYCLASE"/>
    <property type="match status" value="1"/>
</dbReference>
<dbReference type="Proteomes" id="UP000245125">
    <property type="component" value="Unassembled WGS sequence"/>
</dbReference>
<dbReference type="SFLD" id="SFLDG01067">
    <property type="entry name" value="SPASM/twitch_domain_containing"/>
    <property type="match status" value="1"/>
</dbReference>
<comment type="cofactor">
    <cofactor evidence="1">
        <name>[4Fe-4S] cluster</name>
        <dbReference type="ChEBI" id="CHEBI:49883"/>
    </cofactor>
</comment>
<evidence type="ECO:0000313" key="9">
    <source>
        <dbReference type="Proteomes" id="UP000245125"/>
    </source>
</evidence>
<keyword evidence="2" id="KW-0004">4Fe-4S</keyword>
<dbReference type="SFLD" id="SFLDS00029">
    <property type="entry name" value="Radical_SAM"/>
    <property type="match status" value="1"/>
</dbReference>
<dbReference type="InterPro" id="IPR050377">
    <property type="entry name" value="Radical_SAM_PqqE_MftC-like"/>
</dbReference>
<evidence type="ECO:0000256" key="6">
    <source>
        <dbReference type="ARBA" id="ARBA00023014"/>
    </source>
</evidence>
<evidence type="ECO:0000256" key="2">
    <source>
        <dbReference type="ARBA" id="ARBA00022485"/>
    </source>
</evidence>
<gene>
    <name evidence="8" type="ORF">NBG4_10005</name>
</gene>
<dbReference type="Gene3D" id="3.20.20.70">
    <property type="entry name" value="Aldolase class I"/>
    <property type="match status" value="1"/>
</dbReference>
<organism evidence="8 9">
    <name type="scientific">Candidatus Sulfobium mesophilum</name>
    <dbReference type="NCBI Taxonomy" id="2016548"/>
    <lineage>
        <taxon>Bacteria</taxon>
        <taxon>Pseudomonadati</taxon>
        <taxon>Nitrospirota</taxon>
        <taxon>Nitrospiria</taxon>
        <taxon>Nitrospirales</taxon>
        <taxon>Nitrospiraceae</taxon>
        <taxon>Candidatus Sulfobium</taxon>
    </lineage>
</organism>
<evidence type="ECO:0000256" key="3">
    <source>
        <dbReference type="ARBA" id="ARBA00022691"/>
    </source>
</evidence>
<reference evidence="9" key="1">
    <citation type="submission" date="2018-03" db="EMBL/GenBank/DDBJ databases">
        <authorList>
            <person name="Zecchin S."/>
        </authorList>
    </citation>
    <scope>NUCLEOTIDE SEQUENCE [LARGE SCALE GENOMIC DNA]</scope>
</reference>
<keyword evidence="4" id="KW-0479">Metal-binding</keyword>
<keyword evidence="9" id="KW-1185">Reference proteome</keyword>
<dbReference type="GO" id="GO:0046872">
    <property type="term" value="F:metal ion binding"/>
    <property type="evidence" value="ECO:0007669"/>
    <property type="project" value="UniProtKB-KW"/>
</dbReference>
<dbReference type="SFLD" id="SFLDG01387">
    <property type="entry name" value="BtrN-like_SPASM_domain_contain"/>
    <property type="match status" value="1"/>
</dbReference>
<dbReference type="SUPFAM" id="SSF102114">
    <property type="entry name" value="Radical SAM enzymes"/>
    <property type="match status" value="1"/>
</dbReference>
<dbReference type="AlphaFoldDB" id="A0A2U3QDH3"/>
<protein>
    <recommendedName>
        <fullName evidence="7">Radical SAM core domain-containing protein</fullName>
    </recommendedName>
</protein>
<dbReference type="GO" id="GO:0051536">
    <property type="term" value="F:iron-sulfur cluster binding"/>
    <property type="evidence" value="ECO:0007669"/>
    <property type="project" value="UniProtKB-KW"/>
</dbReference>
<evidence type="ECO:0000313" key="8">
    <source>
        <dbReference type="EMBL" id="SPP99471.1"/>
    </source>
</evidence>
<keyword evidence="6" id="KW-0411">Iron-sulfur</keyword>
<accession>A0A2U3QDH3</accession>
<evidence type="ECO:0000256" key="5">
    <source>
        <dbReference type="ARBA" id="ARBA00023004"/>
    </source>
</evidence>